<dbReference type="EMBL" id="BAABGM010000027">
    <property type="protein sequence ID" value="GAA4413462.1"/>
    <property type="molecule type" value="Genomic_DNA"/>
</dbReference>
<feature type="chain" id="PRO_5045240238" evidence="1">
    <location>
        <begin position="29"/>
        <end position="85"/>
    </location>
</feature>
<keyword evidence="3" id="KW-1185">Reference proteome</keyword>
<keyword evidence="1" id="KW-0732">Signal</keyword>
<sequence length="85" mass="8898">MRSMTLRMSTAAAIGTLVLVIAGPAASAQEPNARASCLGKVFQAQAVAAPQTVSDRIHVIREFFLEGSPFGQALKPLAQNSTCPE</sequence>
<evidence type="ECO:0000313" key="2">
    <source>
        <dbReference type="EMBL" id="GAA4413462.1"/>
    </source>
</evidence>
<dbReference type="Proteomes" id="UP001500945">
    <property type="component" value="Unassembled WGS sequence"/>
</dbReference>
<accession>A0ABP8KSG3</accession>
<comment type="caution">
    <text evidence="2">The sequence shown here is derived from an EMBL/GenBank/DDBJ whole genome shotgun (WGS) entry which is preliminary data.</text>
</comment>
<reference evidence="3" key="1">
    <citation type="journal article" date="2019" name="Int. J. Syst. Evol. Microbiol.">
        <title>The Global Catalogue of Microorganisms (GCM) 10K type strain sequencing project: providing services to taxonomists for standard genome sequencing and annotation.</title>
        <authorList>
            <consortium name="The Broad Institute Genomics Platform"/>
            <consortium name="The Broad Institute Genome Sequencing Center for Infectious Disease"/>
            <person name="Wu L."/>
            <person name="Ma J."/>
        </authorList>
    </citation>
    <scope>NUCLEOTIDE SEQUENCE [LARGE SCALE GENOMIC DNA]</scope>
    <source>
        <strain evidence="3">JCM 17809</strain>
    </source>
</reference>
<proteinExistence type="predicted"/>
<evidence type="ECO:0000313" key="3">
    <source>
        <dbReference type="Proteomes" id="UP001500945"/>
    </source>
</evidence>
<feature type="signal peptide" evidence="1">
    <location>
        <begin position="1"/>
        <end position="28"/>
    </location>
</feature>
<evidence type="ECO:0000256" key="1">
    <source>
        <dbReference type="SAM" id="SignalP"/>
    </source>
</evidence>
<gene>
    <name evidence="2" type="ORF">GCM10023168_36380</name>
</gene>
<organism evidence="2 3">
    <name type="scientific">Fodinibacter luteus</name>
    <dbReference type="NCBI Taxonomy" id="552064"/>
    <lineage>
        <taxon>Bacteria</taxon>
        <taxon>Bacillati</taxon>
        <taxon>Actinomycetota</taxon>
        <taxon>Actinomycetes</taxon>
        <taxon>Micrococcales</taxon>
        <taxon>Intrasporangiaceae</taxon>
        <taxon>Fodinibacter (ex Wang et al. 2009)</taxon>
    </lineage>
</organism>
<protein>
    <submittedName>
        <fullName evidence="2">Uncharacterized protein</fullName>
    </submittedName>
</protein>
<name>A0ABP8KSG3_9MICO</name>